<accession>B8D1V7</accession>
<organism evidence="1 2">
    <name type="scientific">Halothermothrix orenii (strain H 168 / OCM 544 / DSM 9562)</name>
    <dbReference type="NCBI Taxonomy" id="373903"/>
    <lineage>
        <taxon>Bacteria</taxon>
        <taxon>Bacillati</taxon>
        <taxon>Bacillota</taxon>
        <taxon>Clostridia</taxon>
        <taxon>Halanaerobiales</taxon>
        <taxon>Halothermotrichaceae</taxon>
        <taxon>Halothermothrix</taxon>
    </lineage>
</organism>
<name>B8D1V7_HALOH</name>
<dbReference type="SUPFAM" id="SSF48208">
    <property type="entry name" value="Six-hairpin glycosidases"/>
    <property type="match status" value="1"/>
</dbReference>
<dbReference type="InterPro" id="IPR012341">
    <property type="entry name" value="6hp_glycosidase-like_sf"/>
</dbReference>
<proteinExistence type="predicted"/>
<dbReference type="InterPro" id="IPR008928">
    <property type="entry name" value="6-hairpin_glycosidase_sf"/>
</dbReference>
<gene>
    <name evidence="1" type="ordered locus">Hore_04260</name>
</gene>
<dbReference type="HOGENOM" id="CLU_277846_0_0_9"/>
<dbReference type="OrthoDB" id="38684at2"/>
<dbReference type="Proteomes" id="UP000000719">
    <property type="component" value="Chromosome"/>
</dbReference>
<dbReference type="GO" id="GO:0005975">
    <property type="term" value="P:carbohydrate metabolic process"/>
    <property type="evidence" value="ECO:0007669"/>
    <property type="project" value="InterPro"/>
</dbReference>
<protein>
    <recommendedName>
        <fullName evidence="3">Cellobiose phosphorylase</fullName>
    </recommendedName>
</protein>
<evidence type="ECO:0000313" key="2">
    <source>
        <dbReference type="Proteomes" id="UP000000719"/>
    </source>
</evidence>
<dbReference type="KEGG" id="hor:Hore_04260"/>
<dbReference type="AlphaFoldDB" id="B8D1V7"/>
<dbReference type="Gene3D" id="1.50.10.10">
    <property type="match status" value="1"/>
</dbReference>
<dbReference type="RefSeq" id="WP_012635372.1">
    <property type="nucleotide sequence ID" value="NC_011899.1"/>
</dbReference>
<sequence length="1079" mass="124916">MKISNNGSFVISNYQQQKTFASFLPGIAGEMGVPVWAFYVNRGQGIAGFGIKDKDHAIMEFNPSNKAYQVTPLKGFRTFIKFINSNNIYEPFTGSSEKVKTKMIIEPHALVIKEVNKELGLEVKVKYFILPGETFGALVRRVYIKNISENPFELEVLDGLPEIIPEGISHLALKEVSQTMSAWCRVYNLEHKMPFFRLRATADDTPEVRKMESGHFYLSYHSNENGINLLKPLVDPEVIFDQDKSFIKPVNFYHSSLLNYQGRQLLENRYPSAMAAAVCVLKPGEEEVINSFYGHTGNQNNLNSIKERVLKPGYIDSKERENIALHNYYLDKILTVSNYSEFDQYCRQTFLDNILRGGFPHQIGGHVYHLFSRKHGDLERDYNFFQLEPNYYSQGNGNYRDVNQNRRCDNFFNPEVQETNIKLFANLIQPDGYNPLVIKGLVFKLNKEDRADILKLVSNKKNILEKKLNEEFTPGNLANFIINHHIELSVPVDEFINRLMEKAESRISAEHGEGFWVDHWTYLLDLIENYLAVYPEKSGELLVNDNTYTYYDNFVRVQPRDKKYVLSDLGPRQFGAVVADEEKQKEIKEREFNQDQVRTGYGRGDILYTNLLVKLLTIVTNKISSLDPEGTGVEMEANKPGWYDALNGLPGIFGSSTPETMELYRLVNYLLDKIKDVQSSGKHLSIELPEEIYEFINGLKQELETWQREKDDFLYWDKTAELKEKYRDKVFKGFSGKLINMQIEEIINFLEMSQEKLLTAIEKAYNPDTGLYNTYYYYLPEEYDRTGEYSPEGYPCIRVKSFKQHVLPPFLEGQVRAMKIMGDKEKALQLHRSVCQSELYDKKLKMFRLNGDLSEMPDDIGRARAFSPGWLENGSIWLHMEYKYLLELIKGGLYDEFYQAMKDALIPFLDPVMYGRSILENSSFIMSSLNPDTENHGRGYIARLSGSTAEFIHIWSLLAFGPQPFVYRNGILSFNPEPILDSDMFTREEKEISFQLTKSRKMTITIPENSFAFRLMGHTLAIYHNPGRKRTFGDNRARVKKFVLSINGEEVLVQGNELKEEYAEKLRNNEVDRLDMYLE</sequence>
<evidence type="ECO:0008006" key="3">
    <source>
        <dbReference type="Google" id="ProtNLM"/>
    </source>
</evidence>
<dbReference type="STRING" id="373903.Hore_04260"/>
<reference evidence="1 2" key="1">
    <citation type="journal article" date="2009" name="PLoS ONE">
        <title>Genome analysis of the anaerobic thermohalophilic bacterium Halothermothrix orenii.</title>
        <authorList>
            <person name="Mavromatis K."/>
            <person name="Ivanova N."/>
            <person name="Anderson I."/>
            <person name="Lykidis A."/>
            <person name="Hooper S.D."/>
            <person name="Sun H."/>
            <person name="Kunin V."/>
            <person name="Lapidus A."/>
            <person name="Hugenholtz P."/>
            <person name="Patel B."/>
            <person name="Kyrpides N.C."/>
        </authorList>
    </citation>
    <scope>NUCLEOTIDE SEQUENCE [LARGE SCALE GENOMIC DNA]</scope>
    <source>
        <strain evidence="2">H 168 / OCM 544 / DSM 9562</strain>
    </source>
</reference>
<evidence type="ECO:0000313" key="1">
    <source>
        <dbReference type="EMBL" id="ACL69184.1"/>
    </source>
</evidence>
<keyword evidence="2" id="KW-1185">Reference proteome</keyword>
<dbReference type="eggNOG" id="COG3459">
    <property type="taxonomic scope" value="Bacteria"/>
</dbReference>
<dbReference type="EMBL" id="CP001098">
    <property type="protein sequence ID" value="ACL69184.1"/>
    <property type="molecule type" value="Genomic_DNA"/>
</dbReference>